<evidence type="ECO:0000313" key="2">
    <source>
        <dbReference type="EMBL" id="PHT41873.1"/>
    </source>
</evidence>
<evidence type="ECO:0000259" key="1">
    <source>
        <dbReference type="Pfam" id="PF01425"/>
    </source>
</evidence>
<gene>
    <name evidence="2" type="ORF">CQW23_20727</name>
</gene>
<dbReference type="Proteomes" id="UP000224567">
    <property type="component" value="Unassembled WGS sequence"/>
</dbReference>
<dbReference type="InterPro" id="IPR036928">
    <property type="entry name" value="AS_sf"/>
</dbReference>
<reference evidence="3" key="2">
    <citation type="journal article" date="2017" name="J. Anim. Genet.">
        <title>Multiple reference genome sequences of hot pepper reveal the massive evolution of plant disease resistance genes by retroduplication.</title>
        <authorList>
            <person name="Kim S."/>
            <person name="Park J."/>
            <person name="Yeom S.-I."/>
            <person name="Kim Y.-M."/>
            <person name="Seo E."/>
            <person name="Kim K.-T."/>
            <person name="Kim M.-S."/>
            <person name="Lee J.M."/>
            <person name="Cheong K."/>
            <person name="Shin H.-S."/>
            <person name="Kim S.-B."/>
            <person name="Han K."/>
            <person name="Lee J."/>
            <person name="Park M."/>
            <person name="Lee H.-A."/>
            <person name="Lee H.-Y."/>
            <person name="Lee Y."/>
            <person name="Oh S."/>
            <person name="Lee J.H."/>
            <person name="Choi E."/>
            <person name="Choi E."/>
            <person name="Lee S.E."/>
            <person name="Jeon J."/>
            <person name="Kim H."/>
            <person name="Choi G."/>
            <person name="Song H."/>
            <person name="Lee J."/>
            <person name="Lee S.-C."/>
            <person name="Kwon J.-K."/>
            <person name="Lee H.-Y."/>
            <person name="Koo N."/>
            <person name="Hong Y."/>
            <person name="Kim R.W."/>
            <person name="Kang W.-H."/>
            <person name="Huh J.H."/>
            <person name="Kang B.-C."/>
            <person name="Yang T.-J."/>
            <person name="Lee Y.-H."/>
            <person name="Bennetzen J.L."/>
            <person name="Choi D."/>
        </authorList>
    </citation>
    <scope>NUCLEOTIDE SEQUENCE [LARGE SCALE GENOMIC DNA]</scope>
    <source>
        <strain evidence="3">cv. PBC81</strain>
    </source>
</reference>
<dbReference type="InterPro" id="IPR023631">
    <property type="entry name" value="Amidase_dom"/>
</dbReference>
<organism evidence="2 3">
    <name type="scientific">Capsicum baccatum</name>
    <name type="common">Peruvian pepper</name>
    <dbReference type="NCBI Taxonomy" id="33114"/>
    <lineage>
        <taxon>Eukaryota</taxon>
        <taxon>Viridiplantae</taxon>
        <taxon>Streptophyta</taxon>
        <taxon>Embryophyta</taxon>
        <taxon>Tracheophyta</taxon>
        <taxon>Spermatophyta</taxon>
        <taxon>Magnoliopsida</taxon>
        <taxon>eudicotyledons</taxon>
        <taxon>Gunneridae</taxon>
        <taxon>Pentapetalae</taxon>
        <taxon>asterids</taxon>
        <taxon>lamiids</taxon>
        <taxon>Solanales</taxon>
        <taxon>Solanaceae</taxon>
        <taxon>Solanoideae</taxon>
        <taxon>Capsiceae</taxon>
        <taxon>Capsicum</taxon>
    </lineage>
</organism>
<dbReference type="SUPFAM" id="SSF75304">
    <property type="entry name" value="Amidase signature (AS) enzymes"/>
    <property type="match status" value="2"/>
</dbReference>
<name>A0A2G2W9F8_CAPBA</name>
<reference evidence="2 3" key="1">
    <citation type="journal article" date="2017" name="Genome Biol.">
        <title>New reference genome sequences of hot pepper reveal the massive evolution of plant disease-resistance genes by retroduplication.</title>
        <authorList>
            <person name="Kim S."/>
            <person name="Park J."/>
            <person name="Yeom S.I."/>
            <person name="Kim Y.M."/>
            <person name="Seo E."/>
            <person name="Kim K.T."/>
            <person name="Kim M.S."/>
            <person name="Lee J.M."/>
            <person name="Cheong K."/>
            <person name="Shin H.S."/>
            <person name="Kim S.B."/>
            <person name="Han K."/>
            <person name="Lee J."/>
            <person name="Park M."/>
            <person name="Lee H.A."/>
            <person name="Lee H.Y."/>
            <person name="Lee Y."/>
            <person name="Oh S."/>
            <person name="Lee J.H."/>
            <person name="Choi E."/>
            <person name="Choi E."/>
            <person name="Lee S.E."/>
            <person name="Jeon J."/>
            <person name="Kim H."/>
            <person name="Choi G."/>
            <person name="Song H."/>
            <person name="Lee J."/>
            <person name="Lee S.C."/>
            <person name="Kwon J.K."/>
            <person name="Lee H.Y."/>
            <person name="Koo N."/>
            <person name="Hong Y."/>
            <person name="Kim R.W."/>
            <person name="Kang W.H."/>
            <person name="Huh J.H."/>
            <person name="Kang B.C."/>
            <person name="Yang T.J."/>
            <person name="Lee Y.H."/>
            <person name="Bennetzen J.L."/>
            <person name="Choi D."/>
        </authorList>
    </citation>
    <scope>NUCLEOTIDE SEQUENCE [LARGE SCALE GENOMIC DNA]</scope>
    <source>
        <strain evidence="3">cv. PBC81</strain>
    </source>
</reference>
<dbReference type="STRING" id="33114.A0A2G2W9F8"/>
<dbReference type="AlphaFoldDB" id="A0A2G2W9F8"/>
<comment type="caution">
    <text evidence="2">The sequence shown here is derived from an EMBL/GenBank/DDBJ whole genome shotgun (WGS) entry which is preliminary data.</text>
</comment>
<feature type="domain" description="Amidase" evidence="1">
    <location>
        <begin position="209"/>
        <end position="340"/>
    </location>
</feature>
<protein>
    <recommendedName>
        <fullName evidence="1">Amidase domain-containing protein</fullName>
    </recommendedName>
</protein>
<proteinExistence type="predicted"/>
<dbReference type="Gene3D" id="3.90.1300.10">
    <property type="entry name" value="Amidase signature (AS) domain"/>
    <property type="match status" value="4"/>
</dbReference>
<dbReference type="PANTHER" id="PTHR42678">
    <property type="entry name" value="AMIDASE"/>
    <property type="match status" value="1"/>
</dbReference>
<dbReference type="OrthoDB" id="566138at2759"/>
<accession>A0A2G2W9F8</accession>
<evidence type="ECO:0000313" key="3">
    <source>
        <dbReference type="Proteomes" id="UP000224567"/>
    </source>
</evidence>
<sequence length="453" mass="49244">MLDVIVGSDPRDEVTTEAAKYIPEGGYKQFLREDGLERKRIGIVRHPLVEMIHGAIEKTAFEHHLDLLRQEGATLVDNLRITHIEEIMDPNHSGEALVMMVEFKSSINAYLKELITSPVRSLADIIAFNERNSDLVRNSLCNKVVPRDAGIVTKLRKARAIVLGKASLSEWAQFRALNAPNGWSPRGGQGKGQRPVVPSYVHPVPMRFVGVKPTVGLTSRAGVIPITPRQDTVGPIGRTVADAVHVLDAIVGFDHNDAAATGAAAKFVPPGGYTQFLKIDGLKGKRIGIVREPFFNFTNNHALAHTFEKHLQTLRQQGAVLVDNVNIANLDIILDFNLSGEAIAVLAEFKIALNAYLKELVDSPVRSLEDVIIFNQKNPELYKLDALVTGGSSVAAVLAIGGFPAISVPAAYDKGVPIGICFSGLKGSEPKLIEIAYGFEQATLIRKPPTFLP</sequence>
<dbReference type="EMBL" id="MLFT02000008">
    <property type="protein sequence ID" value="PHT41873.1"/>
    <property type="molecule type" value="Genomic_DNA"/>
</dbReference>
<dbReference type="PANTHER" id="PTHR42678:SF34">
    <property type="entry name" value="OS04G0183300 PROTEIN"/>
    <property type="match status" value="1"/>
</dbReference>
<dbReference type="Pfam" id="PF01425">
    <property type="entry name" value="Amidase"/>
    <property type="match status" value="1"/>
</dbReference>
<keyword evidence="3" id="KW-1185">Reference proteome</keyword>